<gene>
    <name evidence="7" type="ORF">NBR_LOCUS18081</name>
</gene>
<keyword evidence="4" id="KW-1133">Transmembrane helix</keyword>
<accession>A0A158R3D7</accession>
<dbReference type="WBParaSite" id="NBR_0001808001-mRNA-1">
    <property type="protein sequence ID" value="NBR_0001808001-mRNA-1"/>
    <property type="gene ID" value="NBR_0001808001"/>
</dbReference>
<reference evidence="9" key="1">
    <citation type="submission" date="2016-04" db="UniProtKB">
        <authorList>
            <consortium name="WormBaseParasite"/>
        </authorList>
    </citation>
    <scope>IDENTIFICATION</scope>
</reference>
<dbReference type="SUPFAM" id="SSF48726">
    <property type="entry name" value="Immunoglobulin"/>
    <property type="match status" value="1"/>
</dbReference>
<dbReference type="EMBL" id="UYSL01023164">
    <property type="protein sequence ID" value="VDL81802.1"/>
    <property type="molecule type" value="Genomic_DNA"/>
</dbReference>
<feature type="domain" description="Ig-like" evidence="5">
    <location>
        <begin position="911"/>
        <end position="1001"/>
    </location>
</feature>
<organism evidence="9">
    <name type="scientific">Nippostrongylus brasiliensis</name>
    <name type="common">Rat hookworm</name>
    <dbReference type="NCBI Taxonomy" id="27835"/>
    <lineage>
        <taxon>Eukaryota</taxon>
        <taxon>Metazoa</taxon>
        <taxon>Ecdysozoa</taxon>
        <taxon>Nematoda</taxon>
        <taxon>Chromadorea</taxon>
        <taxon>Rhabditida</taxon>
        <taxon>Rhabditina</taxon>
        <taxon>Rhabditomorpha</taxon>
        <taxon>Strongyloidea</taxon>
        <taxon>Heligmosomidae</taxon>
        <taxon>Nippostrongylus</taxon>
    </lineage>
</organism>
<name>A0A158R3D7_NIPBR</name>
<dbReference type="PROSITE" id="PS50835">
    <property type="entry name" value="IG_LIKE"/>
    <property type="match status" value="1"/>
</dbReference>
<dbReference type="PANTHER" id="PTHR13817">
    <property type="entry name" value="TITIN"/>
    <property type="match status" value="1"/>
</dbReference>
<feature type="compositionally biased region" description="Basic and acidic residues" evidence="3">
    <location>
        <begin position="192"/>
        <end position="206"/>
    </location>
</feature>
<feature type="transmembrane region" description="Helical" evidence="4">
    <location>
        <begin position="1196"/>
        <end position="1216"/>
    </location>
</feature>
<keyword evidence="4" id="KW-0812">Transmembrane</keyword>
<dbReference type="Proteomes" id="UP000271162">
    <property type="component" value="Unassembled WGS sequence"/>
</dbReference>
<dbReference type="InterPro" id="IPR002602">
    <property type="entry name" value="DB"/>
</dbReference>
<dbReference type="AlphaFoldDB" id="A0A158R3D7"/>
<keyword evidence="2" id="KW-1015">Disulfide bond</keyword>
<evidence type="ECO:0000313" key="9">
    <source>
        <dbReference type="WBParaSite" id="NBR_0001808001-mRNA-1"/>
    </source>
</evidence>
<dbReference type="InterPro" id="IPR013098">
    <property type="entry name" value="Ig_I-set"/>
</dbReference>
<dbReference type="PROSITE" id="PS50853">
    <property type="entry name" value="FN3"/>
    <property type="match status" value="3"/>
</dbReference>
<keyword evidence="4" id="KW-0472">Membrane</keyword>
<dbReference type="InterPro" id="IPR036116">
    <property type="entry name" value="FN3_sf"/>
</dbReference>
<dbReference type="InterPro" id="IPR013783">
    <property type="entry name" value="Ig-like_fold"/>
</dbReference>
<evidence type="ECO:0000256" key="2">
    <source>
        <dbReference type="ARBA" id="ARBA00023157"/>
    </source>
</evidence>
<dbReference type="SUPFAM" id="SSF49265">
    <property type="entry name" value="Fibronectin type III"/>
    <property type="match status" value="3"/>
</dbReference>
<protein>
    <submittedName>
        <fullName evidence="9">Fibronectin type-III domain-containing protein</fullName>
    </submittedName>
</protein>
<dbReference type="PANTHER" id="PTHR13817:SF155">
    <property type="entry name" value="IG-LIKE AND FIBRONECTIN TYPE-III DOMAIN-CONTAINING PROTEIN C25G4.10"/>
    <property type="match status" value="1"/>
</dbReference>
<evidence type="ECO:0000259" key="6">
    <source>
        <dbReference type="PROSITE" id="PS50853"/>
    </source>
</evidence>
<feature type="region of interest" description="Disordered" evidence="3">
    <location>
        <begin position="183"/>
        <end position="222"/>
    </location>
</feature>
<dbReference type="InterPro" id="IPR036179">
    <property type="entry name" value="Ig-like_dom_sf"/>
</dbReference>
<dbReference type="STRING" id="27835.A0A158R3D7"/>
<feature type="domain" description="Fibronectin type-III" evidence="6">
    <location>
        <begin position="391"/>
        <end position="482"/>
    </location>
</feature>
<dbReference type="Pfam" id="PF07679">
    <property type="entry name" value="I-set"/>
    <property type="match status" value="1"/>
</dbReference>
<evidence type="ECO:0000256" key="1">
    <source>
        <dbReference type="ARBA" id="ARBA00022737"/>
    </source>
</evidence>
<feature type="domain" description="Fibronectin type-III" evidence="6">
    <location>
        <begin position="621"/>
        <end position="707"/>
    </location>
</feature>
<evidence type="ECO:0000256" key="3">
    <source>
        <dbReference type="SAM" id="MobiDB-lite"/>
    </source>
</evidence>
<reference evidence="7 8" key="2">
    <citation type="submission" date="2018-11" db="EMBL/GenBank/DDBJ databases">
        <authorList>
            <consortium name="Pathogen Informatics"/>
        </authorList>
    </citation>
    <scope>NUCLEOTIDE SEQUENCE [LARGE SCALE GENOMIC DNA]</scope>
</reference>
<keyword evidence="1" id="KW-0677">Repeat</keyword>
<evidence type="ECO:0000313" key="8">
    <source>
        <dbReference type="Proteomes" id="UP000271162"/>
    </source>
</evidence>
<dbReference type="SMART" id="SM00060">
    <property type="entry name" value="FN3"/>
    <property type="match status" value="5"/>
</dbReference>
<sequence>MCKPSEMAEHHFDPTSCKTDDYKNFLSCATDNGNRSHVHCCKTQLVPSFCYDFCSGDFKKSLSGSDPTMAEPLFGARGLSAAALLVDYSELSLKITANNPSPSVVYCVPYPDPPEQVLVNAVEHDKLSVCWKPPMVHDSNKDFPVVDYTVYYKEIPNFPLMGADLGVPLLNGDYTEFGDLEDDADYVAPEASTEKPTERTRREEKSVLNLHPPEEQSDVSKSMTMNVRRKRDTVVVMTRDEATNSTTIREFNFQSKSMTMNVRRKRDTVVVMTRDEATNSTTIREFNFQSENKVSEFCSSKMCSVESSPNAFATVSIATTCRVEWPKVSPCLADGRNHTECCQRKGVQNDCLPICAGSTESLGVHSVLCLNLDLQAIYQCLREGYESHPSPPVNVSVTSVSESSAEITWDEPDSNAHLVDTYTLMIRKVEHGARVREVHNAVSPHTEIGLDPDSEYSVSVRSNSQRGVSLPSTAVLFYTKSDSRGVCSIEGRPFLCSSSHPCPLGFQCTEVEDESYCCQKEGGNSDDDFQDCCRHQNVSPSCQSSCFFNATLPDTCQHDLNKWVQCASEGRDHSRCCEREEVPKECLTGCRHPFQVADSCFRALSKLSACFSAPHVGLPSAVRRVEVTQITSNSALLSWEDADYGVTGYKVEVFSNNAPVSSSDVATESYRIENLSPATEYSARVTSVNARGSSPPSFNVSFITVPLKLADGDRPKAPDGLKVVWNYGNRVNITWNPVTARMDDSAVSGVVAYTLYFVEAEKTGQWTTLQTNNTWVVMNDLRRDALYSLYVMAAENGKTSRSSSVVTVLAQPDLLGLPEPVVKITPDHLDGIYQQNDKIVINCSVPVDVVKGHLNIDLNAGTHSASNDHGVSWVAEEVEADSSIDTVTCAVTDTDGRQNVAMRHLLVKFGPVAKMDKEKVRAFDDQSADVSCTVKGFPSPSIRFEIGGKPAEGETKVKVVAMNTYRATLHLRNVKGKDGVYSCIAEKDGSHSVDQAELVISRELLPVNPRLILSCCEDQHIEGDCLQACTIGKAPPSVGNCSQYAASLLKCATDFVDHSDCCAVQGDSFSTDVDCTPYAVTIMECFVRGHEGSPQPVRNVEYEMIGTGKLKVEWTDSDTSDTYRYYAVYYKKRDEEGEYKMEKVMTRQVELDVEPNTAYDVGIISANAFGHSPLVFLDVSSTDVGKSKSSSGGSSAFLILLLLLCCGFVIIGIIYLGRRRDLPAPFGKLIRRQQPARGQPSVAFENPAY</sequence>
<dbReference type="InterPro" id="IPR003961">
    <property type="entry name" value="FN3_dom"/>
</dbReference>
<dbReference type="CDD" id="cd00063">
    <property type="entry name" value="FN3"/>
    <property type="match status" value="5"/>
</dbReference>
<dbReference type="InterPro" id="IPR050964">
    <property type="entry name" value="Striated_Muscle_Regulatory"/>
</dbReference>
<dbReference type="Pfam" id="PF01682">
    <property type="entry name" value="DB"/>
    <property type="match status" value="3"/>
</dbReference>
<keyword evidence="8" id="KW-1185">Reference proteome</keyword>
<evidence type="ECO:0000256" key="4">
    <source>
        <dbReference type="SAM" id="Phobius"/>
    </source>
</evidence>
<proteinExistence type="predicted"/>
<evidence type="ECO:0000259" key="5">
    <source>
        <dbReference type="PROSITE" id="PS50835"/>
    </source>
</evidence>
<dbReference type="CDD" id="cd00096">
    <property type="entry name" value="Ig"/>
    <property type="match status" value="1"/>
</dbReference>
<dbReference type="Gene3D" id="2.60.40.10">
    <property type="entry name" value="Immunoglobulins"/>
    <property type="match status" value="5"/>
</dbReference>
<feature type="domain" description="Fibronectin type-III" evidence="6">
    <location>
        <begin position="717"/>
        <end position="813"/>
    </location>
</feature>
<dbReference type="OMA" id="CCARANI"/>
<dbReference type="Pfam" id="PF00041">
    <property type="entry name" value="fn3"/>
    <property type="match status" value="2"/>
</dbReference>
<dbReference type="InterPro" id="IPR007110">
    <property type="entry name" value="Ig-like_dom"/>
</dbReference>
<evidence type="ECO:0000313" key="7">
    <source>
        <dbReference type="EMBL" id="VDL81802.1"/>
    </source>
</evidence>